<keyword evidence="2" id="KW-0732">Signal</keyword>
<evidence type="ECO:0000313" key="3">
    <source>
        <dbReference type="EMBL" id="RYC71933.1"/>
    </source>
</evidence>
<dbReference type="RefSeq" id="WP_129600953.1">
    <property type="nucleotide sequence ID" value="NZ_SBLB01000001.1"/>
</dbReference>
<accession>A0A4Q2UQA7</accession>
<name>A0A4Q2UQA7_9BACT</name>
<evidence type="ECO:0000256" key="1">
    <source>
        <dbReference type="SAM" id="MobiDB-lite"/>
    </source>
</evidence>
<protein>
    <recommendedName>
        <fullName evidence="5">Proteophosphoglycan ppg4</fullName>
    </recommendedName>
</protein>
<feature type="region of interest" description="Disordered" evidence="1">
    <location>
        <begin position="19"/>
        <end position="87"/>
    </location>
</feature>
<keyword evidence="4" id="KW-1185">Reference proteome</keyword>
<reference evidence="3 4" key="1">
    <citation type="submission" date="2019-01" db="EMBL/GenBank/DDBJ databases">
        <title>Spirosoma flava sp. nov., a propanil-degrading bacterium isolated from herbicide-contaminated soil.</title>
        <authorList>
            <person name="Zhang L."/>
            <person name="Jiang J.-D."/>
        </authorList>
    </citation>
    <scope>NUCLEOTIDE SEQUENCE [LARGE SCALE GENOMIC DNA]</scope>
    <source>
        <strain evidence="3 4">TY50</strain>
    </source>
</reference>
<evidence type="ECO:0000313" key="4">
    <source>
        <dbReference type="Proteomes" id="UP000290407"/>
    </source>
</evidence>
<feature type="chain" id="PRO_5020771358" description="Proteophosphoglycan ppg4" evidence="2">
    <location>
        <begin position="18"/>
        <end position="87"/>
    </location>
</feature>
<gene>
    <name evidence="3" type="ORF">EQG79_07365</name>
</gene>
<evidence type="ECO:0008006" key="5">
    <source>
        <dbReference type="Google" id="ProtNLM"/>
    </source>
</evidence>
<proteinExistence type="predicted"/>
<organism evidence="3 4">
    <name type="scientific">Spirosoma sordidisoli</name>
    <dbReference type="NCBI Taxonomy" id="2502893"/>
    <lineage>
        <taxon>Bacteria</taxon>
        <taxon>Pseudomonadati</taxon>
        <taxon>Bacteroidota</taxon>
        <taxon>Cytophagia</taxon>
        <taxon>Cytophagales</taxon>
        <taxon>Cytophagaceae</taxon>
        <taxon>Spirosoma</taxon>
    </lineage>
</organism>
<evidence type="ECO:0000256" key="2">
    <source>
        <dbReference type="SAM" id="SignalP"/>
    </source>
</evidence>
<dbReference type="EMBL" id="SBLB01000001">
    <property type="protein sequence ID" value="RYC71933.1"/>
    <property type="molecule type" value="Genomic_DNA"/>
</dbReference>
<sequence>MKSAVIMVALLTTLASAGSFAQSGSSGKNSTKPGSSSGLQQSVKGGATSGGPSNGAGSIGAQKGSTTRQGSMTATTKSTSRKKTGSR</sequence>
<feature type="compositionally biased region" description="Polar residues" evidence="1">
    <location>
        <begin position="28"/>
        <end position="43"/>
    </location>
</feature>
<feature type="signal peptide" evidence="2">
    <location>
        <begin position="1"/>
        <end position="17"/>
    </location>
</feature>
<comment type="caution">
    <text evidence="3">The sequence shown here is derived from an EMBL/GenBank/DDBJ whole genome shotgun (WGS) entry which is preliminary data.</text>
</comment>
<dbReference type="Proteomes" id="UP000290407">
    <property type="component" value="Unassembled WGS sequence"/>
</dbReference>
<dbReference type="AlphaFoldDB" id="A0A4Q2UQA7"/>
<feature type="compositionally biased region" description="Gly residues" evidence="1">
    <location>
        <begin position="47"/>
        <end position="58"/>
    </location>
</feature>